<evidence type="ECO:0000313" key="9">
    <source>
        <dbReference type="EMBL" id="MBE5037926.1"/>
    </source>
</evidence>
<dbReference type="SUPFAM" id="SSF54211">
    <property type="entry name" value="Ribosomal protein S5 domain 2-like"/>
    <property type="match status" value="1"/>
</dbReference>
<dbReference type="RefSeq" id="WP_193501625.1">
    <property type="nucleotide sequence ID" value="NZ_JADCKC010000002.1"/>
</dbReference>
<dbReference type="Gene3D" id="3.30.230.10">
    <property type="match status" value="1"/>
</dbReference>
<evidence type="ECO:0000313" key="10">
    <source>
        <dbReference type="Proteomes" id="UP000768567"/>
    </source>
</evidence>
<evidence type="ECO:0000256" key="5">
    <source>
        <dbReference type="ARBA" id="ARBA00022801"/>
    </source>
</evidence>
<dbReference type="PROSITE" id="PS00648">
    <property type="entry name" value="RIBONUCLEASE_P"/>
    <property type="match status" value="1"/>
</dbReference>
<organism evidence="9 10">
    <name type="scientific">Gemmiger gallinarum</name>
    <dbReference type="NCBI Taxonomy" id="2779354"/>
    <lineage>
        <taxon>Bacteria</taxon>
        <taxon>Bacillati</taxon>
        <taxon>Bacillota</taxon>
        <taxon>Clostridia</taxon>
        <taxon>Eubacteriales</taxon>
        <taxon>Gemmiger</taxon>
    </lineage>
</organism>
<dbReference type="PANTHER" id="PTHR33992:SF1">
    <property type="entry name" value="RIBONUCLEASE P PROTEIN COMPONENT"/>
    <property type="match status" value="1"/>
</dbReference>
<dbReference type="Pfam" id="PF00825">
    <property type="entry name" value="Ribonuclease_P"/>
    <property type="match status" value="1"/>
</dbReference>
<comment type="function">
    <text evidence="1 7">RNaseP catalyzes the removal of the 5'-leader sequence from pre-tRNA to produce the mature 5'-terminus. It can also cleave other RNA substrates such as 4.5S RNA. The protein component plays an auxiliary but essential role in vivo by binding to the 5'-leader sequence and broadening the substrate specificity of the ribozyme.</text>
</comment>
<comment type="catalytic activity">
    <reaction evidence="7">
        <text>Endonucleolytic cleavage of RNA, removing 5'-extranucleotides from tRNA precursor.</text>
        <dbReference type="EC" id="3.1.26.5"/>
    </reaction>
</comment>
<comment type="subunit">
    <text evidence="7">Consists of a catalytic RNA component (M1 or rnpB) and a protein subunit.</text>
</comment>
<keyword evidence="5 7" id="KW-0378">Hydrolase</keyword>
<name>A0ABR9R466_9FIRM</name>
<evidence type="ECO:0000256" key="3">
    <source>
        <dbReference type="ARBA" id="ARBA00022722"/>
    </source>
</evidence>
<evidence type="ECO:0000256" key="1">
    <source>
        <dbReference type="ARBA" id="ARBA00002663"/>
    </source>
</evidence>
<sequence>MRYRTICKNKEFTRVYARGKSYVHPQLVLYVAKNRVGHTRIGLTATKKVGCAVLRNRARRVMRAALAEHLPADIGGYDVILVARAQTPRLKSTQVSKTLAKLMRAAGLPDRAVPRT</sequence>
<dbReference type="HAMAP" id="MF_00227">
    <property type="entry name" value="RNase_P"/>
    <property type="match status" value="1"/>
</dbReference>
<keyword evidence="3 7" id="KW-0540">Nuclease</keyword>
<comment type="similarity">
    <text evidence="7">Belongs to the RnpA family.</text>
</comment>
<comment type="caution">
    <text evidence="9">The sequence shown here is derived from an EMBL/GenBank/DDBJ whole genome shotgun (WGS) entry which is preliminary data.</text>
</comment>
<dbReference type="NCBIfam" id="TIGR00188">
    <property type="entry name" value="rnpA"/>
    <property type="match status" value="1"/>
</dbReference>
<evidence type="ECO:0000256" key="6">
    <source>
        <dbReference type="ARBA" id="ARBA00022884"/>
    </source>
</evidence>
<keyword evidence="2 7" id="KW-0819">tRNA processing</keyword>
<dbReference type="Proteomes" id="UP000768567">
    <property type="component" value="Unassembled WGS sequence"/>
</dbReference>
<dbReference type="EC" id="3.1.26.5" evidence="7 8"/>
<keyword evidence="10" id="KW-1185">Reference proteome</keyword>
<keyword evidence="4 7" id="KW-0255">Endonuclease</keyword>
<keyword evidence="6 7" id="KW-0694">RNA-binding</keyword>
<dbReference type="InterPro" id="IPR020539">
    <property type="entry name" value="RNase_P_CS"/>
</dbReference>
<evidence type="ECO:0000256" key="4">
    <source>
        <dbReference type="ARBA" id="ARBA00022759"/>
    </source>
</evidence>
<accession>A0ABR9R466</accession>
<evidence type="ECO:0000256" key="2">
    <source>
        <dbReference type="ARBA" id="ARBA00022694"/>
    </source>
</evidence>
<dbReference type="InterPro" id="IPR000100">
    <property type="entry name" value="RNase_P"/>
</dbReference>
<dbReference type="PANTHER" id="PTHR33992">
    <property type="entry name" value="RIBONUCLEASE P PROTEIN COMPONENT"/>
    <property type="match status" value="1"/>
</dbReference>
<dbReference type="InterPro" id="IPR014721">
    <property type="entry name" value="Ribsml_uS5_D2-typ_fold_subgr"/>
</dbReference>
<evidence type="ECO:0000256" key="7">
    <source>
        <dbReference type="HAMAP-Rule" id="MF_00227"/>
    </source>
</evidence>
<dbReference type="InterPro" id="IPR020568">
    <property type="entry name" value="Ribosomal_Su5_D2-typ_SF"/>
</dbReference>
<reference evidence="9 10" key="1">
    <citation type="submission" date="2020-10" db="EMBL/GenBank/DDBJ databases">
        <title>ChiBAC.</title>
        <authorList>
            <person name="Zenner C."/>
            <person name="Hitch T.C.A."/>
            <person name="Clavel T."/>
        </authorList>
    </citation>
    <scope>NUCLEOTIDE SEQUENCE [LARGE SCALE GENOMIC DNA]</scope>
    <source>
        <strain evidence="9 10">DSM 109015</strain>
    </source>
</reference>
<dbReference type="EMBL" id="JADCKC010000002">
    <property type="protein sequence ID" value="MBE5037926.1"/>
    <property type="molecule type" value="Genomic_DNA"/>
</dbReference>
<evidence type="ECO:0000256" key="8">
    <source>
        <dbReference type="NCBIfam" id="TIGR00188"/>
    </source>
</evidence>
<proteinExistence type="inferred from homology"/>
<dbReference type="GO" id="GO:0004526">
    <property type="term" value="F:ribonuclease P activity"/>
    <property type="evidence" value="ECO:0007669"/>
    <property type="project" value="UniProtKB-EC"/>
</dbReference>
<gene>
    <name evidence="7 9" type="primary">rnpA</name>
    <name evidence="9" type="ORF">INF35_09035</name>
</gene>
<protein>
    <recommendedName>
        <fullName evidence="7 8">Ribonuclease P protein component</fullName>
        <shortName evidence="7">RNase P protein</shortName>
        <shortName evidence="7">RNaseP protein</shortName>
        <ecNumber evidence="7 8">3.1.26.5</ecNumber>
    </recommendedName>
    <alternativeName>
        <fullName evidence="7">Protein C5</fullName>
    </alternativeName>
</protein>